<dbReference type="OrthoDB" id="9803916at2"/>
<comment type="caution">
    <text evidence="4">The sequence shown here is derived from an EMBL/GenBank/DDBJ whole genome shotgun (WGS) entry which is preliminary data.</text>
</comment>
<sequence>MIVQKQPYEESHGAAKVVTGSMHLLDTIKSRVLIDAGMFQGKDEYKNFEPLGFNPKEVDALFLTHGHLDHVGRIPLLYKYGFEGKVFAHPATFDIAKIVLLDAAKLQEEDYQTKFKKAQRKGKENLIRKPLYTVDDVKKIFKKMKKVKVDYNKPFKFKNLRVTYKDAGHILGSAFIEFDFEEFGIKKRVVFSGDVGNKNNNILPPLQNPSFADALFIESTYGDRLHKSFEESKIEFKKAIIETLMNGGNVMIPTFAIERAQQLLCILKEMSLEKSLPKHAKVFLDSPMASKVTAVYRKWDKLLKKECQKYKNHPFEFKQLRLVKDVEESKKINDIERGAVIIAGSGMCNGGRILHHFKHRIWNPRNAVIFVGYQAVGTLGREIIDGAKYIRIFHEDIIVKSKIYTINGFSAHADQRELLEWMEKYKKLDRVFLIHGEYDKQVIFKSVILNEMNKKAHIVEEGEKIYL</sequence>
<dbReference type="Gene3D" id="3.40.50.10890">
    <property type="match status" value="1"/>
</dbReference>
<name>A0A292YDD4_9BACT</name>
<dbReference type="Pfam" id="PF00753">
    <property type="entry name" value="Lactamase_B"/>
    <property type="match status" value="1"/>
</dbReference>
<dbReference type="SMART" id="SM00849">
    <property type="entry name" value="Lactamase_B"/>
    <property type="match status" value="1"/>
</dbReference>
<dbReference type="Pfam" id="PF07521">
    <property type="entry name" value="RMMBL"/>
    <property type="match status" value="1"/>
</dbReference>
<dbReference type="SUPFAM" id="SSF56281">
    <property type="entry name" value="Metallo-hydrolase/oxidoreductase"/>
    <property type="match status" value="1"/>
</dbReference>
<reference evidence="4 5" key="1">
    <citation type="journal article" date="2017" name="Syst. Appl. Microbiol.">
        <title>Lebetimonas natsushimae sp. nov., a novel strictly anaerobic, moderately thermophilic chemoautotroph isolated from a deep-sea hydrothermal vent polychaete nest in the Mid-Okinawa Trough.</title>
        <authorList>
            <person name="Nagata R."/>
            <person name="Takaki Y."/>
            <person name="Tame A."/>
            <person name="Nunoura T."/>
            <person name="Muto H."/>
            <person name="Mino S."/>
            <person name="Sawayama S."/>
            <person name="Takai K."/>
            <person name="Nakagawa S."/>
        </authorList>
    </citation>
    <scope>NUCLEOTIDE SEQUENCE [LARGE SCALE GENOMIC DNA]</scope>
    <source>
        <strain evidence="4 5">HS1857</strain>
    </source>
</reference>
<feature type="domain" description="Beta-Casp" evidence="3">
    <location>
        <begin position="260"/>
        <end position="383"/>
    </location>
</feature>
<dbReference type="InterPro" id="IPR011108">
    <property type="entry name" value="RMMBL"/>
</dbReference>
<dbReference type="InterPro" id="IPR022712">
    <property type="entry name" value="Beta_Casp"/>
</dbReference>
<gene>
    <name evidence="4" type="ORF">LNAT_P0732</name>
</gene>
<evidence type="ECO:0000259" key="2">
    <source>
        <dbReference type="SMART" id="SM00849"/>
    </source>
</evidence>
<organism evidence="4 5">
    <name type="scientific">Lebetimonas natsushimae</name>
    <dbReference type="NCBI Taxonomy" id="1936991"/>
    <lineage>
        <taxon>Bacteria</taxon>
        <taxon>Pseudomonadati</taxon>
        <taxon>Campylobacterota</taxon>
        <taxon>Epsilonproteobacteria</taxon>
        <taxon>Nautiliales</taxon>
        <taxon>Nautiliaceae</taxon>
        <taxon>Lebetimonas</taxon>
    </lineage>
</organism>
<keyword evidence="5" id="KW-1185">Reference proteome</keyword>
<evidence type="ECO:0000256" key="1">
    <source>
        <dbReference type="ARBA" id="ARBA00022801"/>
    </source>
</evidence>
<evidence type="ECO:0000259" key="3">
    <source>
        <dbReference type="SMART" id="SM01027"/>
    </source>
</evidence>
<dbReference type="InterPro" id="IPR036866">
    <property type="entry name" value="RibonucZ/Hydroxyglut_hydro"/>
</dbReference>
<dbReference type="Pfam" id="PF10996">
    <property type="entry name" value="Beta-Casp"/>
    <property type="match status" value="1"/>
</dbReference>
<dbReference type="AlphaFoldDB" id="A0A292YDD4"/>
<dbReference type="SMART" id="SM01027">
    <property type="entry name" value="Beta-Casp"/>
    <property type="match status" value="1"/>
</dbReference>
<dbReference type="GO" id="GO:0004521">
    <property type="term" value="F:RNA endonuclease activity"/>
    <property type="evidence" value="ECO:0007669"/>
    <property type="project" value="TreeGrafter"/>
</dbReference>
<evidence type="ECO:0000313" key="4">
    <source>
        <dbReference type="EMBL" id="GAX87436.1"/>
    </source>
</evidence>
<dbReference type="GO" id="GO:0016787">
    <property type="term" value="F:hydrolase activity"/>
    <property type="evidence" value="ECO:0007669"/>
    <property type="project" value="UniProtKB-KW"/>
</dbReference>
<dbReference type="InterPro" id="IPR001279">
    <property type="entry name" value="Metallo-B-lactamas"/>
</dbReference>
<dbReference type="Gene3D" id="3.60.15.10">
    <property type="entry name" value="Ribonuclease Z/Hydroxyacylglutathione hydrolase-like"/>
    <property type="match status" value="1"/>
</dbReference>
<dbReference type="InterPro" id="IPR050698">
    <property type="entry name" value="MBL"/>
</dbReference>
<protein>
    <submittedName>
        <fullName evidence="4">Metallo-beta-lactamase family protein</fullName>
    </submittedName>
</protein>
<dbReference type="PANTHER" id="PTHR11203:SF37">
    <property type="entry name" value="INTEGRATOR COMPLEX SUBUNIT 11"/>
    <property type="match status" value="1"/>
</dbReference>
<dbReference type="CDD" id="cd16295">
    <property type="entry name" value="TTHA0252-CPSF-like_MBL-fold"/>
    <property type="match status" value="1"/>
</dbReference>
<dbReference type="PANTHER" id="PTHR11203">
    <property type="entry name" value="CLEAVAGE AND POLYADENYLATION SPECIFICITY FACTOR FAMILY MEMBER"/>
    <property type="match status" value="1"/>
</dbReference>
<dbReference type="Proteomes" id="UP000217944">
    <property type="component" value="Unassembled WGS sequence"/>
</dbReference>
<accession>A0A292YDD4</accession>
<dbReference type="RefSeq" id="WP_096258573.1">
    <property type="nucleotide sequence ID" value="NZ_BDME01000001.1"/>
</dbReference>
<proteinExistence type="predicted"/>
<keyword evidence="1" id="KW-0378">Hydrolase</keyword>
<dbReference type="EMBL" id="BDME01000001">
    <property type="protein sequence ID" value="GAX87436.1"/>
    <property type="molecule type" value="Genomic_DNA"/>
</dbReference>
<feature type="domain" description="Metallo-beta-lactamase" evidence="2">
    <location>
        <begin position="19"/>
        <end position="244"/>
    </location>
</feature>
<evidence type="ECO:0000313" key="5">
    <source>
        <dbReference type="Proteomes" id="UP000217944"/>
    </source>
</evidence>